<proteinExistence type="predicted"/>
<name>A0A0F9IUK2_9ZZZZ</name>
<comment type="caution">
    <text evidence="1">The sequence shown here is derived from an EMBL/GenBank/DDBJ whole genome shotgun (WGS) entry which is preliminary data.</text>
</comment>
<evidence type="ECO:0000313" key="1">
    <source>
        <dbReference type="EMBL" id="KKM61018.1"/>
    </source>
</evidence>
<protein>
    <submittedName>
        <fullName evidence="1">Uncharacterized protein</fullName>
    </submittedName>
</protein>
<dbReference type="EMBL" id="LAZR01011568">
    <property type="protein sequence ID" value="KKM61018.1"/>
    <property type="molecule type" value="Genomic_DNA"/>
</dbReference>
<reference evidence="1" key="1">
    <citation type="journal article" date="2015" name="Nature">
        <title>Complex archaea that bridge the gap between prokaryotes and eukaryotes.</title>
        <authorList>
            <person name="Spang A."/>
            <person name="Saw J.H."/>
            <person name="Jorgensen S.L."/>
            <person name="Zaremba-Niedzwiedzka K."/>
            <person name="Martijn J."/>
            <person name="Lind A.E."/>
            <person name="van Eijk R."/>
            <person name="Schleper C."/>
            <person name="Guy L."/>
            <person name="Ettema T.J."/>
        </authorList>
    </citation>
    <scope>NUCLEOTIDE SEQUENCE</scope>
</reference>
<organism evidence="1">
    <name type="scientific">marine sediment metagenome</name>
    <dbReference type="NCBI Taxonomy" id="412755"/>
    <lineage>
        <taxon>unclassified sequences</taxon>
        <taxon>metagenomes</taxon>
        <taxon>ecological metagenomes</taxon>
    </lineage>
</organism>
<accession>A0A0F9IUK2</accession>
<gene>
    <name evidence="1" type="ORF">LCGC14_1536030</name>
</gene>
<sequence length="97" mass="11104">MNELIRCLYIDVLSRGWVIEKCRTTGDKVIITTSSVVDCYYNEQNPGSYKLICEYTLGHSELKAMCGYEKDGRRDMYRDATHGLARYKGIKLTPAGR</sequence>
<dbReference type="AlphaFoldDB" id="A0A0F9IUK2"/>